<evidence type="ECO:0000313" key="2">
    <source>
        <dbReference type="Proteomes" id="UP000198942"/>
    </source>
</evidence>
<dbReference type="Proteomes" id="UP000198942">
    <property type="component" value="Unassembled WGS sequence"/>
</dbReference>
<evidence type="ECO:0000313" key="1">
    <source>
        <dbReference type="EMBL" id="SEM66385.1"/>
    </source>
</evidence>
<dbReference type="EMBL" id="FOCL01000001">
    <property type="protein sequence ID" value="SEM66385.1"/>
    <property type="molecule type" value="Genomic_DNA"/>
</dbReference>
<reference evidence="2" key="1">
    <citation type="submission" date="2016-10" db="EMBL/GenBank/DDBJ databases">
        <authorList>
            <person name="Varghese N."/>
            <person name="Submissions S."/>
        </authorList>
    </citation>
    <scope>NUCLEOTIDE SEQUENCE [LARGE SCALE GENOMIC DNA]</scope>
    <source>
        <strain evidence="2">Gh-48</strain>
    </source>
</reference>
<dbReference type="AlphaFoldDB" id="A0A1H8A6K2"/>
<dbReference type="Pfam" id="PF20459">
    <property type="entry name" value="DUF6712"/>
    <property type="match status" value="2"/>
</dbReference>
<proteinExistence type="predicted"/>
<protein>
    <submittedName>
        <fullName evidence="1">Uncharacterized protein</fullName>
    </submittedName>
</protein>
<keyword evidence="2" id="KW-1185">Reference proteome</keyword>
<gene>
    <name evidence="1" type="ORF">SAMN05192574_101387</name>
</gene>
<dbReference type="InterPro" id="IPR046558">
    <property type="entry name" value="DUF6712"/>
</dbReference>
<organism evidence="1 2">
    <name type="scientific">Mucilaginibacter gossypiicola</name>
    <dbReference type="NCBI Taxonomy" id="551995"/>
    <lineage>
        <taxon>Bacteria</taxon>
        <taxon>Pseudomonadati</taxon>
        <taxon>Bacteroidota</taxon>
        <taxon>Sphingobacteriia</taxon>
        <taxon>Sphingobacteriales</taxon>
        <taxon>Sphingobacteriaceae</taxon>
        <taxon>Mucilaginibacter</taxon>
    </lineage>
</organism>
<dbReference type="RefSeq" id="WP_091206881.1">
    <property type="nucleotide sequence ID" value="NZ_FOCL01000001.1"/>
</dbReference>
<sequence length="323" mass="35600">MASQRLINSTSELKSVMGAVDTDLYFDAIQSFVDDAETNHVIPAIGYGLHDRLRETGLTDKETRALTMLQKAVANFAIHYYVAFGSVRINETGIIVKKDSNYLPASDKKTYQLRTQSRADGFRALEAAVTYLELNQADFGAYTADAAHLKNRSLYTNTTEEFSQGFDINGNAELFYRLRSVIQTVEQNYIDNLLGDTLSSALRAAVLAGSTTTDQKQLLQRIAKSTALLTIAEAIPYRLVNFDSSGLVTDTLKGNIENVEVSTEGDMKRLQGIMNVTLNKGLSQLASLTKWLNNNALLFAGYVAADLSTASKLNDDERGIYFI</sequence>
<dbReference type="OrthoDB" id="1272378at2"/>
<name>A0A1H8A6K2_9SPHI</name>
<accession>A0A1H8A6K2</accession>
<dbReference type="STRING" id="551995.SAMN05192574_101387"/>